<dbReference type="SUPFAM" id="SSF55486">
    <property type="entry name" value="Metalloproteases ('zincins'), catalytic domain"/>
    <property type="match status" value="1"/>
</dbReference>
<dbReference type="GO" id="GO:0004222">
    <property type="term" value="F:metalloendopeptidase activity"/>
    <property type="evidence" value="ECO:0007669"/>
    <property type="project" value="InterPro"/>
</dbReference>
<feature type="domain" description="Peptidase metallopeptidase" evidence="1">
    <location>
        <begin position="39"/>
        <end position="162"/>
    </location>
</feature>
<name>A0A1P8WK70_9PLAN</name>
<dbReference type="SUPFAM" id="SSF89260">
    <property type="entry name" value="Collagen-binding domain"/>
    <property type="match status" value="1"/>
</dbReference>
<evidence type="ECO:0000313" key="3">
    <source>
        <dbReference type="Proteomes" id="UP000187735"/>
    </source>
</evidence>
<dbReference type="InterPro" id="IPR007280">
    <property type="entry name" value="Peptidase_C_arc/bac"/>
</dbReference>
<dbReference type="Proteomes" id="UP000187735">
    <property type="component" value="Chromosome"/>
</dbReference>
<dbReference type="InterPro" id="IPR024079">
    <property type="entry name" value="MetalloPept_cat_dom_sf"/>
</dbReference>
<dbReference type="Pfam" id="PF04151">
    <property type="entry name" value="PPC"/>
    <property type="match status" value="1"/>
</dbReference>
<gene>
    <name evidence="2" type="ORF">Fuma_04097</name>
</gene>
<dbReference type="Gene3D" id="3.40.390.10">
    <property type="entry name" value="Collagenase (Catalytic Domain)"/>
    <property type="match status" value="1"/>
</dbReference>
<dbReference type="OrthoDB" id="733404at2"/>
<dbReference type="AlphaFoldDB" id="A0A1P8WK70"/>
<dbReference type="STRING" id="1891926.Fuma_04097"/>
<dbReference type="PANTHER" id="PTHR10127">
    <property type="entry name" value="DISCOIDIN, CUB, EGF, LAMININ , AND ZINC METALLOPROTEASE DOMAIN CONTAINING"/>
    <property type="match status" value="1"/>
</dbReference>
<protein>
    <submittedName>
        <fullName evidence="2">Astacin (Peptidase family M12A)</fullName>
    </submittedName>
</protein>
<accession>A0A1P8WK70</accession>
<dbReference type="GO" id="GO:0008270">
    <property type="term" value="F:zinc ion binding"/>
    <property type="evidence" value="ECO:0007669"/>
    <property type="project" value="InterPro"/>
</dbReference>
<dbReference type="KEGG" id="fmr:Fuma_04097"/>
<dbReference type="RefSeq" id="WP_077025765.1">
    <property type="nucleotide sequence ID" value="NZ_CP017641.1"/>
</dbReference>
<evidence type="ECO:0000313" key="2">
    <source>
        <dbReference type="EMBL" id="APZ94465.1"/>
    </source>
</evidence>
<keyword evidence="3" id="KW-1185">Reference proteome</keyword>
<reference evidence="2 3" key="1">
    <citation type="journal article" date="2016" name="Front. Microbiol.">
        <title>Fuerstia marisgermanicae gen. nov., sp. nov., an Unusual Member of the Phylum Planctomycetes from the German Wadden Sea.</title>
        <authorList>
            <person name="Kohn T."/>
            <person name="Heuer A."/>
            <person name="Jogler M."/>
            <person name="Vollmers J."/>
            <person name="Boedeker C."/>
            <person name="Bunk B."/>
            <person name="Rast P."/>
            <person name="Borchert D."/>
            <person name="Glockner I."/>
            <person name="Freese H.M."/>
            <person name="Klenk H.P."/>
            <person name="Overmann J."/>
            <person name="Kaster A.K."/>
            <person name="Rohde M."/>
            <person name="Wiegand S."/>
            <person name="Jogler C."/>
        </authorList>
    </citation>
    <scope>NUCLEOTIDE SEQUENCE [LARGE SCALE GENOMIC DNA]</scope>
    <source>
        <strain evidence="2 3">NH11</strain>
    </source>
</reference>
<dbReference type="InterPro" id="IPR001506">
    <property type="entry name" value="Peptidase_M12A"/>
</dbReference>
<dbReference type="GO" id="GO:0006508">
    <property type="term" value="P:proteolysis"/>
    <property type="evidence" value="ECO:0007669"/>
    <property type="project" value="InterPro"/>
</dbReference>
<dbReference type="SMART" id="SM00235">
    <property type="entry name" value="ZnMc"/>
    <property type="match status" value="1"/>
</dbReference>
<organism evidence="2 3">
    <name type="scientific">Fuerstiella marisgermanici</name>
    <dbReference type="NCBI Taxonomy" id="1891926"/>
    <lineage>
        <taxon>Bacteria</taxon>
        <taxon>Pseudomonadati</taxon>
        <taxon>Planctomycetota</taxon>
        <taxon>Planctomycetia</taxon>
        <taxon>Planctomycetales</taxon>
        <taxon>Planctomycetaceae</taxon>
        <taxon>Fuerstiella</taxon>
    </lineage>
</organism>
<evidence type="ECO:0000259" key="1">
    <source>
        <dbReference type="SMART" id="SM00235"/>
    </source>
</evidence>
<dbReference type="CDD" id="cd04327">
    <property type="entry name" value="ZnMc_MMP_like_3"/>
    <property type="match status" value="1"/>
</dbReference>
<dbReference type="EMBL" id="CP017641">
    <property type="protein sequence ID" value="APZ94465.1"/>
    <property type="molecule type" value="Genomic_DNA"/>
</dbReference>
<dbReference type="Pfam" id="PF01400">
    <property type="entry name" value="Astacin"/>
    <property type="match status" value="1"/>
</dbReference>
<proteinExistence type="predicted"/>
<dbReference type="PANTHER" id="PTHR10127:SF850">
    <property type="entry name" value="METALLOENDOPEPTIDASE"/>
    <property type="match status" value="1"/>
</dbReference>
<dbReference type="Gene3D" id="2.60.120.380">
    <property type="match status" value="1"/>
</dbReference>
<sequence>MARTDKVCFDRVLPNEIHRPLPGRRMALQIGPTRAAFEIAKLWPNGRTLHIRFLNGTDQQQQIVREFAPQWTEQANLTFAFDDAPNAEIRIAFNDDGAWSYVGTDALGIPGNQPTMNFGWQDEAVVLHEFGHMIGMIHEHQNPDDNPIEWNKPVVIQALGGPPNNWDLATIQHNMFDKYNLSQINGSEFDPASVMLYSFPPTWTLNDFHSEPNDVLSDVDKEFAARVYPGRNGGGGGSEPVELPVIEGAFSADIGQPGEEDLYTFTAKKAGRYVIETEGPTDLVMKLFGSGSVLIDQDDDGGVGRNSRIDTALVPGEYLVQVRHYNSSGGTGNYAIKVVRTS</sequence>
<dbReference type="InterPro" id="IPR006026">
    <property type="entry name" value="Peptidase_Metallo"/>
</dbReference>